<comment type="function">
    <text evidence="2">Hydrolyzes RNA 2',3'-cyclic phosphodiester to an RNA 2'-phosphomonoester.</text>
</comment>
<dbReference type="SUPFAM" id="SSF55144">
    <property type="entry name" value="LigT-like"/>
    <property type="match status" value="1"/>
</dbReference>
<name>A0A933SGQ7_UNCEI</name>
<evidence type="ECO:0000313" key="4">
    <source>
        <dbReference type="Proteomes" id="UP000696931"/>
    </source>
</evidence>
<dbReference type="PANTHER" id="PTHR35561">
    <property type="entry name" value="RNA 2',3'-CYCLIC PHOSPHODIESTERASE"/>
    <property type="match status" value="1"/>
</dbReference>
<feature type="active site" description="Proton donor" evidence="2">
    <location>
        <position position="42"/>
    </location>
</feature>
<dbReference type="NCBIfam" id="TIGR02258">
    <property type="entry name" value="2_5_ligase"/>
    <property type="match status" value="1"/>
</dbReference>
<dbReference type="AlphaFoldDB" id="A0A933SGQ7"/>
<dbReference type="Gene3D" id="3.90.1140.10">
    <property type="entry name" value="Cyclic phosphodiesterase"/>
    <property type="match status" value="1"/>
</dbReference>
<dbReference type="Pfam" id="PF13563">
    <property type="entry name" value="2_5_RNA_ligase2"/>
    <property type="match status" value="1"/>
</dbReference>
<dbReference type="GO" id="GO:0004113">
    <property type="term" value="F:2',3'-cyclic-nucleotide 3'-phosphodiesterase activity"/>
    <property type="evidence" value="ECO:0007669"/>
    <property type="project" value="InterPro"/>
</dbReference>
<dbReference type="PANTHER" id="PTHR35561:SF1">
    <property type="entry name" value="RNA 2',3'-CYCLIC PHOSPHODIESTERASE"/>
    <property type="match status" value="1"/>
</dbReference>
<dbReference type="Proteomes" id="UP000696931">
    <property type="component" value="Unassembled WGS sequence"/>
</dbReference>
<accession>A0A933SGQ7</accession>
<feature type="active site" description="Proton acceptor" evidence="2">
    <location>
        <position position="129"/>
    </location>
</feature>
<sequence length="184" mass="19485">MRLFLAVFPPSAAQAAAAQASDALRATRGGNSVSWVKRDNLHFTLRFLAEQDEAGMAAALSAAREAAKTQSAFEVALGGLGAFPNSKRARVLWAGLTGGAEALRKLAAALDKTLAKHGFPAADHDFEPHLTLGRVRTPADWTERLTKTPAPEVRFQVEKLVLVQSALAPGGSRYDVVGEALLGK</sequence>
<evidence type="ECO:0000256" key="1">
    <source>
        <dbReference type="ARBA" id="ARBA00022801"/>
    </source>
</evidence>
<dbReference type="GO" id="GO:0008664">
    <property type="term" value="F:RNA 2',3'-cyclic 3'-phosphodiesterase activity"/>
    <property type="evidence" value="ECO:0007669"/>
    <property type="project" value="UniProtKB-EC"/>
</dbReference>
<evidence type="ECO:0000313" key="3">
    <source>
        <dbReference type="EMBL" id="MBI5170048.1"/>
    </source>
</evidence>
<keyword evidence="1 2" id="KW-0378">Hydrolase</keyword>
<feature type="short sequence motif" description="HXTX 1" evidence="2">
    <location>
        <begin position="42"/>
        <end position="45"/>
    </location>
</feature>
<dbReference type="EC" id="3.1.4.58" evidence="2"/>
<protein>
    <recommendedName>
        <fullName evidence="2">RNA 2',3'-cyclic phosphodiesterase</fullName>
        <shortName evidence="2">RNA 2',3'-CPDase</shortName>
        <ecNumber evidence="2">3.1.4.58</ecNumber>
    </recommendedName>
</protein>
<comment type="similarity">
    <text evidence="2">Belongs to the 2H phosphoesterase superfamily. ThpR family.</text>
</comment>
<dbReference type="InterPro" id="IPR004175">
    <property type="entry name" value="RNA_CPDase"/>
</dbReference>
<comment type="caution">
    <text evidence="3">The sequence shown here is derived from an EMBL/GenBank/DDBJ whole genome shotgun (WGS) entry which is preliminary data.</text>
</comment>
<gene>
    <name evidence="3" type="primary">thpR</name>
    <name evidence="3" type="ORF">HZA61_11210</name>
</gene>
<comment type="catalytic activity">
    <reaction evidence="2">
        <text>a 3'-end 2',3'-cyclophospho-ribonucleotide-RNA + H2O = a 3'-end 2'-phospho-ribonucleotide-RNA + H(+)</text>
        <dbReference type="Rhea" id="RHEA:11828"/>
        <dbReference type="Rhea" id="RHEA-COMP:10464"/>
        <dbReference type="Rhea" id="RHEA-COMP:17353"/>
        <dbReference type="ChEBI" id="CHEBI:15377"/>
        <dbReference type="ChEBI" id="CHEBI:15378"/>
        <dbReference type="ChEBI" id="CHEBI:83064"/>
        <dbReference type="ChEBI" id="CHEBI:173113"/>
        <dbReference type="EC" id="3.1.4.58"/>
    </reaction>
</comment>
<dbReference type="InterPro" id="IPR009097">
    <property type="entry name" value="Cyclic_Pdiesterase"/>
</dbReference>
<organism evidence="3 4">
    <name type="scientific">Eiseniibacteriota bacterium</name>
    <dbReference type="NCBI Taxonomy" id="2212470"/>
    <lineage>
        <taxon>Bacteria</taxon>
        <taxon>Candidatus Eiseniibacteriota</taxon>
    </lineage>
</organism>
<dbReference type="HAMAP" id="MF_01940">
    <property type="entry name" value="RNA_CPDase"/>
    <property type="match status" value="1"/>
</dbReference>
<proteinExistence type="inferred from homology"/>
<dbReference type="EMBL" id="JACRIW010000079">
    <property type="protein sequence ID" value="MBI5170048.1"/>
    <property type="molecule type" value="Genomic_DNA"/>
</dbReference>
<evidence type="ECO:0000256" key="2">
    <source>
        <dbReference type="HAMAP-Rule" id="MF_01940"/>
    </source>
</evidence>
<feature type="short sequence motif" description="HXTX 2" evidence="2">
    <location>
        <begin position="129"/>
        <end position="132"/>
    </location>
</feature>
<reference evidence="3" key="1">
    <citation type="submission" date="2020-07" db="EMBL/GenBank/DDBJ databases">
        <title>Huge and variable diversity of episymbiotic CPR bacteria and DPANN archaea in groundwater ecosystems.</title>
        <authorList>
            <person name="He C.Y."/>
            <person name="Keren R."/>
            <person name="Whittaker M."/>
            <person name="Farag I.F."/>
            <person name="Doudna J."/>
            <person name="Cate J.H.D."/>
            <person name="Banfield J.F."/>
        </authorList>
    </citation>
    <scope>NUCLEOTIDE SEQUENCE</scope>
    <source>
        <strain evidence="3">NC_groundwater_1813_Pr3_B-0.1um_71_17</strain>
    </source>
</reference>